<keyword evidence="2" id="KW-0949">S-adenosyl-L-methionine</keyword>
<evidence type="ECO:0000256" key="1">
    <source>
        <dbReference type="ARBA" id="ARBA00022603"/>
    </source>
</evidence>
<dbReference type="GO" id="GO:0003677">
    <property type="term" value="F:DNA binding"/>
    <property type="evidence" value="ECO:0007669"/>
    <property type="project" value="InterPro"/>
</dbReference>
<feature type="domain" description="Helicase ATP-binding" evidence="5">
    <location>
        <begin position="853"/>
        <end position="1120"/>
    </location>
</feature>
<keyword evidence="3" id="KW-0175">Coiled coil</keyword>
<dbReference type="SUPFAM" id="SSF53335">
    <property type="entry name" value="S-adenosyl-L-methionine-dependent methyltransferases"/>
    <property type="match status" value="1"/>
</dbReference>
<dbReference type="RefSeq" id="WP_099831996.1">
    <property type="nucleotide sequence ID" value="NZ_CP023739.1"/>
</dbReference>
<dbReference type="GO" id="GO:0006304">
    <property type="term" value="P:DNA modification"/>
    <property type="evidence" value="ECO:0007669"/>
    <property type="project" value="InterPro"/>
</dbReference>
<proteinExistence type="predicted"/>
<geneLocation type="plasmid" evidence="7">
    <name>pob3b2</name>
</geneLocation>
<dbReference type="Gene3D" id="3.40.50.300">
    <property type="entry name" value="P-loop containing nucleotide triphosphate hydrolases"/>
    <property type="match status" value="2"/>
</dbReference>
<reference evidence="7" key="1">
    <citation type="submission" date="2017-10" db="EMBL/GenBank/DDBJ databases">
        <title>Completed PacBio SMRT sequence of Methylosinus trichosporium OB3b reveals presence of a third large plasmid.</title>
        <authorList>
            <person name="Charles T.C."/>
            <person name="Lynch M.D.J."/>
            <person name="Heil J.R."/>
            <person name="Cheng J."/>
        </authorList>
    </citation>
    <scope>NUCLEOTIDE SEQUENCE [LARGE SCALE GENOMIC DNA]</scope>
    <source>
        <strain evidence="7">OB3b</strain>
        <plasmid evidence="7">pob3b2</plasmid>
    </source>
</reference>
<dbReference type="PANTHER" id="PTHR41313">
    <property type="entry name" value="ADENINE-SPECIFIC METHYLTRANSFERASE"/>
    <property type="match status" value="1"/>
</dbReference>
<dbReference type="PROSITE" id="PS00092">
    <property type="entry name" value="N6_MTASE"/>
    <property type="match status" value="1"/>
</dbReference>
<evidence type="ECO:0000259" key="5">
    <source>
        <dbReference type="SMART" id="SM00487"/>
    </source>
</evidence>
<evidence type="ECO:0000256" key="3">
    <source>
        <dbReference type="SAM" id="Coils"/>
    </source>
</evidence>
<dbReference type="GO" id="GO:0032259">
    <property type="term" value="P:methylation"/>
    <property type="evidence" value="ECO:0007669"/>
    <property type="project" value="InterPro"/>
</dbReference>
<keyword evidence="6" id="KW-0614">Plasmid</keyword>
<dbReference type="Gene3D" id="3.40.50.150">
    <property type="entry name" value="Vaccinia Virus protein VP39"/>
    <property type="match status" value="1"/>
</dbReference>
<dbReference type="Pfam" id="PF05175">
    <property type="entry name" value="MTS"/>
    <property type="match status" value="1"/>
</dbReference>
<dbReference type="GO" id="GO:0009007">
    <property type="term" value="F:site-specific DNA-methyltransferase (adenine-specific) activity"/>
    <property type="evidence" value="ECO:0007669"/>
    <property type="project" value="UniProtKB-EC"/>
</dbReference>
<dbReference type="InterPro" id="IPR006935">
    <property type="entry name" value="Helicase/UvrB_N"/>
</dbReference>
<dbReference type="CDD" id="cd02440">
    <property type="entry name" value="AdoMet_MTases"/>
    <property type="match status" value="1"/>
</dbReference>
<dbReference type="InterPro" id="IPR002052">
    <property type="entry name" value="DNA_methylase_N6_adenine_CS"/>
</dbReference>
<dbReference type="InterPro" id="IPR029063">
    <property type="entry name" value="SAM-dependent_MTases_sf"/>
</dbReference>
<feature type="coiled-coil region" evidence="3">
    <location>
        <begin position="1000"/>
        <end position="1027"/>
    </location>
</feature>
<dbReference type="GO" id="GO:0016787">
    <property type="term" value="F:hydrolase activity"/>
    <property type="evidence" value="ECO:0007669"/>
    <property type="project" value="InterPro"/>
</dbReference>
<dbReference type="SUPFAM" id="SSF52540">
    <property type="entry name" value="P-loop containing nucleoside triphosphate hydrolases"/>
    <property type="match status" value="2"/>
</dbReference>
<protein>
    <submittedName>
        <fullName evidence="6">Lactate dehydrogenase</fullName>
    </submittedName>
</protein>
<dbReference type="SMART" id="SM00487">
    <property type="entry name" value="DEXDc"/>
    <property type="match status" value="1"/>
</dbReference>
<dbReference type="KEGG" id="mtw:CQW49_22605"/>
<evidence type="ECO:0000313" key="6">
    <source>
        <dbReference type="EMBL" id="ATQ70776.1"/>
    </source>
</evidence>
<dbReference type="Pfam" id="PF04851">
    <property type="entry name" value="ResIII"/>
    <property type="match status" value="1"/>
</dbReference>
<evidence type="ECO:0000256" key="2">
    <source>
        <dbReference type="ARBA" id="ARBA00022691"/>
    </source>
</evidence>
<dbReference type="EMBL" id="CP023739">
    <property type="protein sequence ID" value="ATQ70776.1"/>
    <property type="molecule type" value="Genomic_DNA"/>
</dbReference>
<name>A0A2D2D6Y6_METT3</name>
<dbReference type="PANTHER" id="PTHR41313:SF1">
    <property type="entry name" value="DNA METHYLASE ADENINE-SPECIFIC DOMAIN-CONTAINING PROTEIN"/>
    <property type="match status" value="1"/>
</dbReference>
<dbReference type="InterPro" id="IPR007848">
    <property type="entry name" value="Small_mtfrase_dom"/>
</dbReference>
<feature type="coiled-coil region" evidence="3">
    <location>
        <begin position="1467"/>
        <end position="1515"/>
    </location>
</feature>
<feature type="compositionally biased region" description="Basic and acidic residues" evidence="4">
    <location>
        <begin position="539"/>
        <end position="551"/>
    </location>
</feature>
<dbReference type="Proteomes" id="UP000230709">
    <property type="component" value="Plasmid pOB3b2"/>
</dbReference>
<keyword evidence="7" id="KW-1185">Reference proteome</keyword>
<feature type="region of interest" description="Disordered" evidence="4">
    <location>
        <begin position="536"/>
        <end position="556"/>
    </location>
</feature>
<dbReference type="PRINTS" id="PR00507">
    <property type="entry name" value="N12N6MTFRASE"/>
</dbReference>
<keyword evidence="1" id="KW-0489">Methyltransferase</keyword>
<dbReference type="InterPro" id="IPR014001">
    <property type="entry name" value="Helicase_ATP-bd"/>
</dbReference>
<organism evidence="6 7">
    <name type="scientific">Methylosinus trichosporium (strain ATCC 35070 / NCIMB 11131 / UNIQEM 75 / OB3b)</name>
    <dbReference type="NCBI Taxonomy" id="595536"/>
    <lineage>
        <taxon>Bacteria</taxon>
        <taxon>Pseudomonadati</taxon>
        <taxon>Pseudomonadota</taxon>
        <taxon>Alphaproteobacteria</taxon>
        <taxon>Hyphomicrobiales</taxon>
        <taxon>Methylocystaceae</taxon>
        <taxon>Methylosinus</taxon>
    </lineage>
</organism>
<sequence length="1685" mass="186579">MAKDSNQLTLSLFDSTSLSGGLTLDGGSFRPSTDIPVENEAPAVAEAPAIPAQDFVLRGDRQLAHGWKARAADNLAAIRLALDIEAEKRNATSEEQDVLSRFVGFGARDLADMMFRRAGETFAEGWEDLGEELERLVPREELASLARATQYAHYTPEFIIRAIWRAVQRMGFCGGSILEPGCGTGLFFSLMPEALAGKSSLTGVEMDATTARIAAQLFPNAWIRREDFTKARLSESFDLVIGNPPFSDRRARLDGAERLDLSLHDYFIARSVERLKPGGLAAFVTSRWTMDKVDDKARAHIAAMADLVGAIRLPEGAMNATAGTDVVVDILFLQKRAADQEPGGALWDGLAEAVPAEDGEEALSINRYFIDHPEMVMGLHARTSSAYGPTYTCLRKDRAALDEQIDAAVSRLPRGIHQPSARSAASAPNRPALRIGTAAEGATIKEGSFVIVDDALMQIIDGAPRKIEVRGGKGGEGIPAKHARIIRTLIPIRDAIREVLRAQEANEPWGPAQTRLRIAYNSFLRNFGAINLTTISETTDPKTGEARETQRRPNLQPFLDDPDVWLVASIEDYDVETGVAKKGPIFSERVLHPPATPTIESAADALAVTLHELGLVDIDRIADLLGRLRDEALAELGDRVFLDPQTTIEGFESWQTADAYLSGSVRTKLTAAIAAAERDPRYRRNVEALGPVQPEDLKPSDISARLGAPWIPIDVVMGFVADVIGVKASIRHTVEIASWTVELSAFSGRAEATSEWGTARRNAGLLLADALNSSIPQIYDVWKEDGRERRELNAAETEAAKEKLAKIKTAFERWVWTNVERAERLTRIYNDQFNNLVPRHFDGGHLQLPGASSVIKFYDHQKRAIWRIVSAGKTYIAHSVGAGKTFTIAAAIMEQKRLGLVAKAMLVVPGHCLAQASREFLLLYPNARILVADETNFSKDKRQRFLARAATAQWDCIIITHSAFKFVPAPAAFEQALIQNHLASYSELLEKIDGDDRISRKRIERMKEGLEAKLETLQSRKDDLLTIGEMGVDQLIVDEAQEFRKLSFATNMTSLKGVDPDGSQRAWDLFVKSRFIDGKNPGRALLLASGTPITNTLGEMFTLQRFMQPETLEERGIHEFDAWAATFGETRTELELQPSGLYKPVTRFSEFVNVADLMAMYRSVADVVLKSDLRHYLRLPSVKGGKRQIVTAEPTDAFKAYQKILAQRIAVIEQRKGKPEKGDDILLSVITDGRHAAIDLRFVLPGAANEDGNKLNSLIDNVYSIWRETSDRRYTRADGVPYLLPGAAQMIFSDLGTLNVEATRGFSAYRWMKSRLVALGVPAEQIAFMQDYKKSSAKQRLFQDINAGKTRIVIGSSDTMGTGVNAQRRLIALHHLDVPWLPSHIEQREGRIERQGNENDEIGLYAYATKGSVDATGWQLLERKARFIEMAMSGDRSIRRLEDAGSQVNQFAMAKAIASGDPRLMQKAGLEAEIARLERLRDAHFDDQYAVRRTISSTEASLRHAEKRIGEIEQDIARRIPTRGDAFRMEVNGERFVERKDAGAALLKNIRAREFEGKGGDWRVANIGGFDLSVTAKSVERQKLAEVELTMQRAGRHFDIEYSHDLTPLGVISRLEYCLSRFEVDLAEQKRAMSDAAERLPAYRRRLDEAFAYEDELDAKRDELAALDASLAANDDGNAEASSAA</sequence>
<accession>A0A2D2D6Y6</accession>
<dbReference type="InterPro" id="IPR052933">
    <property type="entry name" value="DNA_Protect_Modify"/>
</dbReference>
<dbReference type="InterPro" id="IPR027417">
    <property type="entry name" value="P-loop_NTPase"/>
</dbReference>
<evidence type="ECO:0000256" key="4">
    <source>
        <dbReference type="SAM" id="MobiDB-lite"/>
    </source>
</evidence>
<gene>
    <name evidence="6" type="ORF">CQW49_22605</name>
</gene>
<keyword evidence="1" id="KW-0808">Transferase</keyword>
<dbReference type="GO" id="GO:0005524">
    <property type="term" value="F:ATP binding"/>
    <property type="evidence" value="ECO:0007669"/>
    <property type="project" value="InterPro"/>
</dbReference>
<evidence type="ECO:0000313" key="7">
    <source>
        <dbReference type="Proteomes" id="UP000230709"/>
    </source>
</evidence>